<dbReference type="GO" id="GO:0035082">
    <property type="term" value="P:axoneme assembly"/>
    <property type="evidence" value="ECO:0007669"/>
    <property type="project" value="TreeGrafter"/>
</dbReference>
<dbReference type="GO" id="GO:0060041">
    <property type="term" value="P:retina development in camera-type eye"/>
    <property type="evidence" value="ECO:0007669"/>
    <property type="project" value="TreeGrafter"/>
</dbReference>
<evidence type="ECO:0008006" key="4">
    <source>
        <dbReference type="Google" id="ProtNLM"/>
    </source>
</evidence>
<dbReference type="GO" id="GO:0005930">
    <property type="term" value="C:axoneme"/>
    <property type="evidence" value="ECO:0007669"/>
    <property type="project" value="TreeGrafter"/>
</dbReference>
<dbReference type="PANTHER" id="PTHR23005:SF3">
    <property type="entry name" value="RETINITIS PIGMENTOSA 1-LIKE 1 PROTEIN"/>
    <property type="match status" value="1"/>
</dbReference>
<feature type="compositionally biased region" description="Low complexity" evidence="1">
    <location>
        <begin position="992"/>
        <end position="1005"/>
    </location>
</feature>
<feature type="compositionally biased region" description="Basic and acidic residues" evidence="1">
    <location>
        <begin position="1216"/>
        <end position="1246"/>
    </location>
</feature>
<feature type="compositionally biased region" description="Low complexity" evidence="1">
    <location>
        <begin position="826"/>
        <end position="836"/>
    </location>
</feature>
<feature type="compositionally biased region" description="Acidic residues" evidence="1">
    <location>
        <begin position="2098"/>
        <end position="2110"/>
    </location>
</feature>
<feature type="region of interest" description="Disordered" evidence="1">
    <location>
        <begin position="1"/>
        <end position="1258"/>
    </location>
</feature>
<proteinExistence type="predicted"/>
<feature type="compositionally biased region" description="Acidic residues" evidence="1">
    <location>
        <begin position="2238"/>
        <end position="2258"/>
    </location>
</feature>
<feature type="compositionally biased region" description="Basic and acidic residues" evidence="1">
    <location>
        <begin position="2115"/>
        <end position="2134"/>
    </location>
</feature>
<feature type="compositionally biased region" description="Low complexity" evidence="1">
    <location>
        <begin position="278"/>
        <end position="295"/>
    </location>
</feature>
<accession>A0A8C8DQI9</accession>
<feature type="compositionally biased region" description="Basic and acidic residues" evidence="1">
    <location>
        <begin position="2215"/>
        <end position="2230"/>
    </location>
</feature>
<feature type="compositionally biased region" description="Low complexity" evidence="1">
    <location>
        <begin position="741"/>
        <end position="759"/>
    </location>
</feature>
<feature type="compositionally biased region" description="Polar residues" evidence="1">
    <location>
        <begin position="358"/>
        <end position="387"/>
    </location>
</feature>
<feature type="compositionally biased region" description="Basic and acidic residues" evidence="1">
    <location>
        <begin position="1874"/>
        <end position="1884"/>
    </location>
</feature>
<dbReference type="PANTHER" id="PTHR23005">
    <property type="entry name" value="RETINITIS PIGMENTOSA 1 PROTEIN"/>
    <property type="match status" value="1"/>
</dbReference>
<feature type="compositionally biased region" description="Basic and acidic residues" evidence="1">
    <location>
        <begin position="2187"/>
        <end position="2206"/>
    </location>
</feature>
<feature type="compositionally biased region" description="Polar residues" evidence="1">
    <location>
        <begin position="436"/>
        <end position="446"/>
    </location>
</feature>
<feature type="compositionally biased region" description="Basic and acidic residues" evidence="1">
    <location>
        <begin position="2088"/>
        <end position="2097"/>
    </location>
</feature>
<feature type="compositionally biased region" description="Low complexity" evidence="1">
    <location>
        <begin position="1144"/>
        <end position="1157"/>
    </location>
</feature>
<feature type="compositionally biased region" description="Basic and acidic residues" evidence="1">
    <location>
        <begin position="2526"/>
        <end position="2543"/>
    </location>
</feature>
<name>A0A8C8DQI9_9TELE</name>
<feature type="compositionally biased region" description="Polar residues" evidence="1">
    <location>
        <begin position="547"/>
        <end position="567"/>
    </location>
</feature>
<feature type="compositionally biased region" description="Polar residues" evidence="1">
    <location>
        <begin position="860"/>
        <end position="882"/>
    </location>
</feature>
<feature type="compositionally biased region" description="Low complexity" evidence="1">
    <location>
        <begin position="1530"/>
        <end position="1546"/>
    </location>
</feature>
<feature type="compositionally biased region" description="Polar residues" evidence="1">
    <location>
        <begin position="216"/>
        <end position="233"/>
    </location>
</feature>
<keyword evidence="3" id="KW-1185">Reference proteome</keyword>
<feature type="compositionally biased region" description="Acidic residues" evidence="1">
    <location>
        <begin position="2722"/>
        <end position="2736"/>
    </location>
</feature>
<feature type="compositionally biased region" description="Basic residues" evidence="1">
    <location>
        <begin position="116"/>
        <end position="128"/>
    </location>
</feature>
<feature type="compositionally biased region" description="Basic and acidic residues" evidence="1">
    <location>
        <begin position="426"/>
        <end position="435"/>
    </location>
</feature>
<feature type="compositionally biased region" description="Polar residues" evidence="1">
    <location>
        <begin position="402"/>
        <end position="413"/>
    </location>
</feature>
<feature type="compositionally biased region" description="Basic and acidic residues" evidence="1">
    <location>
        <begin position="728"/>
        <end position="737"/>
    </location>
</feature>
<feature type="compositionally biased region" description="Polar residues" evidence="1">
    <location>
        <begin position="321"/>
        <end position="347"/>
    </location>
</feature>
<feature type="compositionally biased region" description="Basic and acidic residues" evidence="1">
    <location>
        <begin position="1482"/>
        <end position="1510"/>
    </location>
</feature>
<feature type="compositionally biased region" description="Basic and acidic residues" evidence="1">
    <location>
        <begin position="2613"/>
        <end position="2644"/>
    </location>
</feature>
<dbReference type="Proteomes" id="UP000694383">
    <property type="component" value="Unplaced"/>
</dbReference>
<feature type="compositionally biased region" description="Basic and acidic residues" evidence="1">
    <location>
        <begin position="2297"/>
        <end position="2311"/>
    </location>
</feature>
<feature type="compositionally biased region" description="Basic residues" evidence="1">
    <location>
        <begin position="585"/>
        <end position="599"/>
    </location>
</feature>
<dbReference type="GO" id="GO:0042461">
    <property type="term" value="P:photoreceptor cell development"/>
    <property type="evidence" value="ECO:0007669"/>
    <property type="project" value="TreeGrafter"/>
</dbReference>
<feature type="compositionally biased region" description="Basic and acidic residues" evidence="1">
    <location>
        <begin position="1302"/>
        <end position="1319"/>
    </location>
</feature>
<feature type="compositionally biased region" description="Basic and acidic residues" evidence="1">
    <location>
        <begin position="924"/>
        <end position="938"/>
    </location>
</feature>
<feature type="compositionally biased region" description="Basic and acidic residues" evidence="1">
    <location>
        <begin position="246"/>
        <end position="256"/>
    </location>
</feature>
<feature type="compositionally biased region" description="Basic and acidic residues" evidence="1">
    <location>
        <begin position="760"/>
        <end position="771"/>
    </location>
</feature>
<feature type="compositionally biased region" description="Basic and acidic residues" evidence="1">
    <location>
        <begin position="76"/>
        <end position="98"/>
    </location>
</feature>
<feature type="region of interest" description="Disordered" evidence="1">
    <location>
        <begin position="1647"/>
        <end position="1714"/>
    </location>
</feature>
<feature type="compositionally biased region" description="Basic and acidic residues" evidence="1">
    <location>
        <begin position="2552"/>
        <end position="2572"/>
    </location>
</feature>
<feature type="compositionally biased region" description="Acidic residues" evidence="1">
    <location>
        <begin position="1855"/>
        <end position="1873"/>
    </location>
</feature>
<feature type="compositionally biased region" description="Acidic residues" evidence="1">
    <location>
        <begin position="1948"/>
        <end position="1973"/>
    </location>
</feature>
<feature type="compositionally biased region" description="Polar residues" evidence="1">
    <location>
        <begin position="1683"/>
        <end position="1702"/>
    </location>
</feature>
<feature type="compositionally biased region" description="Basic and acidic residues" evidence="1">
    <location>
        <begin position="1991"/>
        <end position="2005"/>
    </location>
</feature>
<reference evidence="2" key="1">
    <citation type="submission" date="2025-08" db="UniProtKB">
        <authorList>
            <consortium name="Ensembl"/>
        </authorList>
    </citation>
    <scope>IDENTIFICATION</scope>
</reference>
<feature type="compositionally biased region" description="Low complexity" evidence="1">
    <location>
        <begin position="1463"/>
        <end position="1481"/>
    </location>
</feature>
<feature type="compositionally biased region" description="Polar residues" evidence="1">
    <location>
        <begin position="99"/>
        <end position="110"/>
    </location>
</feature>
<feature type="compositionally biased region" description="Acidic residues" evidence="1">
    <location>
        <begin position="2384"/>
        <end position="2404"/>
    </location>
</feature>
<feature type="compositionally biased region" description="Polar residues" evidence="1">
    <location>
        <begin position="2476"/>
        <end position="2489"/>
    </location>
</feature>
<feature type="compositionally biased region" description="Basic and acidic residues" evidence="1">
    <location>
        <begin position="2464"/>
        <end position="2475"/>
    </location>
</feature>
<feature type="compositionally biased region" description="Basic and acidic residues" evidence="1">
    <location>
        <begin position="974"/>
        <end position="985"/>
    </location>
</feature>
<feature type="compositionally biased region" description="Polar residues" evidence="1">
    <location>
        <begin position="472"/>
        <end position="502"/>
    </location>
</feature>
<protein>
    <recommendedName>
        <fullName evidence="4">Retinitis pigmentosa 1-like 1 protein</fullName>
    </recommendedName>
</protein>
<feature type="compositionally biased region" description="Acidic residues" evidence="1">
    <location>
        <begin position="503"/>
        <end position="516"/>
    </location>
</feature>
<feature type="compositionally biased region" description="Polar residues" evidence="1">
    <location>
        <begin position="660"/>
        <end position="691"/>
    </location>
</feature>
<feature type="region of interest" description="Disordered" evidence="1">
    <location>
        <begin position="1434"/>
        <end position="1546"/>
    </location>
</feature>
<feature type="compositionally biased region" description="Low complexity" evidence="1">
    <location>
        <begin position="898"/>
        <end position="920"/>
    </location>
</feature>
<organism evidence="2 3">
    <name type="scientific">Oryzias sinensis</name>
    <name type="common">Chinese medaka</name>
    <dbReference type="NCBI Taxonomy" id="183150"/>
    <lineage>
        <taxon>Eukaryota</taxon>
        <taxon>Metazoa</taxon>
        <taxon>Chordata</taxon>
        <taxon>Craniata</taxon>
        <taxon>Vertebrata</taxon>
        <taxon>Euteleostomi</taxon>
        <taxon>Actinopterygii</taxon>
        <taxon>Neopterygii</taxon>
        <taxon>Teleostei</taxon>
        <taxon>Neoteleostei</taxon>
        <taxon>Acanthomorphata</taxon>
        <taxon>Ovalentaria</taxon>
        <taxon>Atherinomorphae</taxon>
        <taxon>Beloniformes</taxon>
        <taxon>Adrianichthyidae</taxon>
        <taxon>Oryziinae</taxon>
        <taxon>Oryzias</taxon>
    </lineage>
</organism>
<feature type="compositionally biased region" description="Basic and acidic residues" evidence="1">
    <location>
        <begin position="2443"/>
        <end position="2452"/>
    </location>
</feature>
<feature type="compositionally biased region" description="Basic and acidic residues" evidence="1">
    <location>
        <begin position="1436"/>
        <end position="1453"/>
    </location>
</feature>
<feature type="compositionally biased region" description="Polar residues" evidence="1">
    <location>
        <begin position="1335"/>
        <end position="1351"/>
    </location>
</feature>
<feature type="compositionally biased region" description="Polar residues" evidence="1">
    <location>
        <begin position="1034"/>
        <end position="1057"/>
    </location>
</feature>
<feature type="compositionally biased region" description="Low complexity" evidence="1">
    <location>
        <begin position="618"/>
        <end position="632"/>
    </location>
</feature>
<dbReference type="Ensembl" id="ENSOSIT00000023490.1">
    <property type="protein sequence ID" value="ENSOSIP00000022232.1"/>
    <property type="gene ID" value="ENSOSIG00000011707.1"/>
</dbReference>
<dbReference type="GeneTree" id="ENSGT00940000175432"/>
<feature type="region of interest" description="Disordered" evidence="1">
    <location>
        <begin position="1288"/>
        <end position="1351"/>
    </location>
</feature>
<feature type="compositionally biased region" description="Basic residues" evidence="1">
    <location>
        <begin position="1672"/>
        <end position="1681"/>
    </location>
</feature>
<feature type="compositionally biased region" description="Basic and acidic residues" evidence="1">
    <location>
        <begin position="1009"/>
        <end position="1031"/>
    </location>
</feature>
<evidence type="ECO:0000313" key="3">
    <source>
        <dbReference type="Proteomes" id="UP000694383"/>
    </source>
</evidence>
<feature type="compositionally biased region" description="Polar residues" evidence="1">
    <location>
        <begin position="43"/>
        <end position="52"/>
    </location>
</feature>
<feature type="compositionally biased region" description="Polar residues" evidence="1">
    <location>
        <begin position="1"/>
        <end position="15"/>
    </location>
</feature>
<feature type="compositionally biased region" description="Polar residues" evidence="1">
    <location>
        <begin position="258"/>
        <end position="277"/>
    </location>
</feature>
<feature type="compositionally biased region" description="Basic and acidic residues" evidence="1">
    <location>
        <begin position="2405"/>
        <end position="2425"/>
    </location>
</feature>
<feature type="compositionally biased region" description="Acidic residues" evidence="1">
    <location>
        <begin position="1924"/>
        <end position="1936"/>
    </location>
</feature>
<feature type="compositionally biased region" description="Polar residues" evidence="1">
    <location>
        <begin position="780"/>
        <end position="791"/>
    </location>
</feature>
<feature type="compositionally biased region" description="Basic and acidic residues" evidence="1">
    <location>
        <begin position="1059"/>
        <end position="1070"/>
    </location>
</feature>
<feature type="compositionally biased region" description="Polar residues" evidence="1">
    <location>
        <begin position="1659"/>
        <end position="1668"/>
    </location>
</feature>
<feature type="compositionally biased region" description="Acidic residues" evidence="1">
    <location>
        <begin position="1829"/>
        <end position="1844"/>
    </location>
</feature>
<feature type="region of interest" description="Disordered" evidence="1">
    <location>
        <begin position="1774"/>
        <end position="2742"/>
    </location>
</feature>
<feature type="compositionally biased region" description="Basic and acidic residues" evidence="1">
    <location>
        <begin position="1116"/>
        <end position="1127"/>
    </location>
</feature>
<feature type="compositionally biased region" description="Acidic residues" evidence="1">
    <location>
        <begin position="1810"/>
        <end position="1820"/>
    </location>
</feature>
<feature type="compositionally biased region" description="Acidic residues" evidence="1">
    <location>
        <begin position="2645"/>
        <end position="2680"/>
    </location>
</feature>
<feature type="compositionally biased region" description="Acidic residues" evidence="1">
    <location>
        <begin position="2591"/>
        <end position="2603"/>
    </location>
</feature>
<feature type="compositionally biased region" description="Acidic residues" evidence="1">
    <location>
        <begin position="2516"/>
        <end position="2525"/>
    </location>
</feature>
<evidence type="ECO:0000256" key="1">
    <source>
        <dbReference type="SAM" id="MobiDB-lite"/>
    </source>
</evidence>
<reference evidence="2" key="2">
    <citation type="submission" date="2025-09" db="UniProtKB">
        <authorList>
            <consortium name="Ensembl"/>
        </authorList>
    </citation>
    <scope>IDENTIFICATION</scope>
</reference>
<feature type="compositionally biased region" description="Basic and acidic residues" evidence="1">
    <location>
        <begin position="447"/>
        <end position="471"/>
    </location>
</feature>
<evidence type="ECO:0000313" key="2">
    <source>
        <dbReference type="Ensembl" id="ENSOSIP00000022232.1"/>
    </source>
</evidence>
<feature type="compositionally biased region" description="Polar residues" evidence="1">
    <location>
        <begin position="521"/>
        <end position="534"/>
    </location>
</feature>
<sequence length="2742" mass="298369">MSKVSTTSKKSNISETCLEGGVDNLDEGNIKGGSGSKHVRPASVQSVDSSVSRKSKTPRSRVGVPPDEESITSKQSSKEDVNERPPSDMSAKSEESRFSEMSINSAQTVNSARSSKSARSRRSTKSVKSKASENLSGKIPDEKRGENLEGTNGQDCPTEKEASDDDLPVERAFSELSGKSATLNAATDVYEVCSEDGVDHRDKRIVQGGSEGRLPSAQSFDSNISANESNCTTDVPVGSDIVSSEETFKELEKERAGSTVSTKSVHSNISEMSGSQGKKTSSALSAKSTKSSTSEKSVHSKDSEPQSARASTVDSKDQERTGSAISVKSNNSENSVQSDRPQCSDVESPTDCEEQADRAQTNLSVKSGKSAKSNISTASKRSNVSEEVNTDGDNIVSKERASSCTSNKSVQSHVTERSRKSCAAGTHDDSEERKQSALSVKSTRSTKSNESKGMDDSSKRHTPDEKEKESRTLSNMSERSKSTKSNVSAVSKNTEVSVSCELNTEDATEKEHEEEDLGNRSVKSNTSARSSRSKCASDFPNKENSRPRSQGSAISVKSNMSGSSVHNTPDERYEEESQDRAKSTSSKKSRTSKKSKKSKVSASPAEGSASDSDDMTRSASSLSASSAKSNLSEAKKSKASNQQSGHETEATDADNEDRMSSLSTLTNRSNISVRSKLSKCSDTVASQNLESESNDCDEEKSCTSVKSDQSRLSKKSKKHKELATDYLAVDKKEKTIERTPSTLSARSTKTLSSKSTQSEKSIKSRGLKESDAPANDCASEKSNTSVQSQRSMEAGLLEESAIEEKTKGAPSDALTGSEDSVERGQSVMSVISSGSRKSSKDCKLLAVSNEEQTIEEVERSPSNMSGTTNKTSNYASSRNVTPNVELLEDFTNEEERSTSIVSAKSSTSTKSTQKTFSPKSSKSKISDAQRQEKPDEQMNRALSKASMNSAKSSHSDDCNKLQGFNVSPEQVVHAVDENKGEDACKRALSPISVKSNATSTTTKSNLSYDAKRSRNVEGLETKNKKDDDVKKTPSVLSVESNTSSKTMQSNRSGTSNKKTIRDKEDTDNIKDGVQSTESAKSHKSEVPAVTIEESEDRSPTTMSLKSKSSGRSKKSKSSEGQKSERKSKGSLSVHSHLSAKSKRSTVTDVSAATVTSTNPAEVVKVRGISGSHLSDKKQANEMSDCAKQPLEGKNQLIRQVESKESDMSQTLSSLEVVKETDGAAEPPESKSVSEIDSNYRPKSKEADESELVPSILPNASPTEVVNEWLKTIPPESDIYEMEDLSENSEKISQAAEGGNEVEDSKKTDNSSAETSKDMDTGGAIHPDLNDECKTGTETPNDNNASPQTADASKILNSSVQVMRVLLNPKSDRCNSLPEISPVYGRKLSTSATGLLDCLVKLQLIDHNPNNTNEQDKKYQDLMHILQSLWLCDPSENEQKPTRSDNRCVEDDYNHTSSSGVDVNSGSTGSGKSSDGIKSSNSNHEDASQPVCKDTKGDAVWHSERKEQKEEDNPETNDTIRNNDSPRETPETPSSSNKSSGTSSTISQKVIQEAELKGEEDLDPESHILSTRADLTKSMSHNPDPVWVINLLTKIEKQFMAHYVSAMKEFKGRWNLADNDQLDEIINELKAEIERRIQKSIDREVKKIQDSVGLPRPPNHTVSQESTSQAKERKQKLKKRLQHSAGSQDEISGNSTTGTPYSDQRSDNTDESCPCETCIKKRKNSEASLRMEATNAAHSGNCRNSDEIKVAETLVENVVFAAVKEVEGEKVEQCTENTSSYEVDKKEDDCESTESLTKHEKQKIPVVAGWDGEDDVNETLGEEAKTVDETPLEGETEDFDEDESEEIKTKAAIMEADAETAAEEESAKDENQEEELVKNEIRVINKPELLNELSVASTAEEEEGNTETAEVSMAATHENKSERDEAVEDFDEDEDESVKEAALEIGSVNDEEEDGGIEDFDEDSNSTTDDDTTDDTTSHGLSSEAADDAKEDEVAVEKEFEVAREDEVCDVQTKVSAGEDETVKETDESATSEHGSVTRKHSEESLQSDLEVVSPISEDDPPTQNQNLVSDNDLAKVPEDIATTEDDTSGEKHSTGDDESKEDTDAEEESSSEVRASSDHESESEEPVKMEKVNAEEESSAGSESQSAEDLDGTSNAISGEDELAEEAAAGRVSKHDSEKDEDEEESSVVKKEKPLETSADENRDTSTADESSSEEDAKRTNDDLAADKDQAATSESESKDENDEDETGPEEADKDEETELHTQEDTADDVNDTGIISEDLSTEEETPKESVAMCRDPLNEQSEKDLQKTEEEPATPETNSDYPGVTSGAENDRKEGEPDQANNEDPTAISKEPNQEEITANRESEDENEEDHGETPLVDQVDITSEDGEEDTTSSQDDSADDEDASAKEEISAAEKETSGEEEINKVNQKFTETSNEEELDDCSVKDDHQSTRTESSSEDESKEESKNSGTDESRPGSTVTDANDTTGQDESRVNNDSESPDDSEAEPKNQVVDEILQEASDENETSSRSEEQEKTESSDKPADSSASELLTEDKSEEDKSYSEDVMEQEHEALEEESGDVITENETKDESGEEETGAGEETDVLTIITDEGQAFKEDTGIKNVQKSESKDFNSCEKEKNMDDAPDKEEETETANDDWSGDEGNSADEEDEAEEDSDEPEEHTQAELKPLVISKATNQSQPDRQGKETRLMPLNTLKKEKDESEDGAYADVEDSETEINSQK</sequence>